<keyword evidence="8" id="KW-1185">Reference proteome</keyword>
<dbReference type="InterPro" id="IPR013520">
    <property type="entry name" value="Ribonucl_H"/>
</dbReference>
<dbReference type="PANTHER" id="PTHR30231">
    <property type="entry name" value="DNA POLYMERASE III SUBUNIT EPSILON"/>
    <property type="match status" value="1"/>
</dbReference>
<keyword evidence="2" id="KW-0378">Hydrolase</keyword>
<keyword evidence="3" id="KW-0269">Exonuclease</keyword>
<dbReference type="Pfam" id="PF00929">
    <property type="entry name" value="RNase_T"/>
    <property type="match status" value="1"/>
</dbReference>
<dbReference type="SUPFAM" id="SSF158682">
    <property type="entry name" value="TerB-like"/>
    <property type="match status" value="1"/>
</dbReference>
<sequence length="555" mass="59338">MGFFDRFRKHKSVPVPVTPRLSSLPPVPPPRRSPATAPAASGPLPGFAVIDVETTGLSANSHRILEMAIVRTDSGGRVLDEWVCRFDPEGPVGATHIHGIRDADVMGAPRFAHVLPEISTRLAGAAIAGHNVTFDLAFLRTEYARAGWALPHLPAACTLEHSWDHLPHLNRRRLADCCDAVGISLHRAHSALHDARATARLLANYLDPTFGRPPRRELLDLPHQGWAVAWPTAPGGVRPPAAGLPIQAQRKIATWAAAPPAPSLVTLLEDFRLADALDEGAPEGSLAYLELLAEVLEDGVLTDDERAALVDVASIYDLDGDAVHAAHRGFLLALAHLALDDGKVSRAEKAELTATAEMIDVSAKLVTVTLDAAEAARRERLSAGLRPLPADWALGDPLRVGDKVAFTGCEWTVRERLELRAEKLGVRVMNNVSSRTALLVTDGSFCGGKADEAAGHGTRCIHPDEFAVLLKHLQPAVKKARAPFPRPRTAGNTTVRSPAPRPAAAGIALETHAAISPAAVRAWARANGHEVGQRGRLPAELVEAYHRAHEATGQA</sequence>
<dbReference type="Proteomes" id="UP000319865">
    <property type="component" value="Unassembled WGS sequence"/>
</dbReference>
<dbReference type="GO" id="GO:0003677">
    <property type="term" value="F:DNA binding"/>
    <property type="evidence" value="ECO:0007669"/>
    <property type="project" value="UniProtKB-KW"/>
</dbReference>
<gene>
    <name evidence="7" type="ORF">FHU33_3630</name>
</gene>
<feature type="domain" description="Exonuclease" evidence="6">
    <location>
        <begin position="46"/>
        <end position="211"/>
    </location>
</feature>
<dbReference type="FunFam" id="3.30.420.10:FF:000045">
    <property type="entry name" value="3'-5' exonuclease DinG"/>
    <property type="match status" value="1"/>
</dbReference>
<evidence type="ECO:0000313" key="7">
    <source>
        <dbReference type="EMBL" id="TQN44143.1"/>
    </source>
</evidence>
<keyword evidence="1" id="KW-0540">Nuclease</keyword>
<feature type="region of interest" description="Disordered" evidence="5">
    <location>
        <begin position="480"/>
        <end position="501"/>
    </location>
</feature>
<dbReference type="PANTHER" id="PTHR30231:SF4">
    <property type="entry name" value="PROTEIN NEN2"/>
    <property type="match status" value="1"/>
</dbReference>
<dbReference type="GO" id="GO:0008408">
    <property type="term" value="F:3'-5' exonuclease activity"/>
    <property type="evidence" value="ECO:0007669"/>
    <property type="project" value="TreeGrafter"/>
</dbReference>
<evidence type="ECO:0000256" key="5">
    <source>
        <dbReference type="SAM" id="MobiDB-lite"/>
    </source>
</evidence>
<dbReference type="InterPro" id="IPR036420">
    <property type="entry name" value="BRCT_dom_sf"/>
</dbReference>
<dbReference type="InterPro" id="IPR055370">
    <property type="entry name" value="Lsr2_DNA-bd"/>
</dbReference>
<reference evidence="7 8" key="1">
    <citation type="submission" date="2019-06" db="EMBL/GenBank/DDBJ databases">
        <title>Sequencing the genomes of 1000 actinobacteria strains.</title>
        <authorList>
            <person name="Klenk H.-P."/>
        </authorList>
    </citation>
    <scope>NUCLEOTIDE SEQUENCE [LARGE SCALE GENOMIC DNA]</scope>
    <source>
        <strain evidence="7 8">DSM 46837</strain>
    </source>
</reference>
<dbReference type="OrthoDB" id="190275at2"/>
<evidence type="ECO:0000259" key="6">
    <source>
        <dbReference type="SMART" id="SM00479"/>
    </source>
</evidence>
<dbReference type="GO" id="GO:0016746">
    <property type="term" value="F:acyltransferase activity"/>
    <property type="evidence" value="ECO:0007669"/>
    <property type="project" value="InterPro"/>
</dbReference>
<dbReference type="SUPFAM" id="SSF53098">
    <property type="entry name" value="Ribonuclease H-like"/>
    <property type="match status" value="1"/>
</dbReference>
<dbReference type="GO" id="GO:0005829">
    <property type="term" value="C:cytosol"/>
    <property type="evidence" value="ECO:0007669"/>
    <property type="project" value="TreeGrafter"/>
</dbReference>
<dbReference type="Pfam" id="PF23359">
    <property type="entry name" value="Lsr2_DNA-bd"/>
    <property type="match status" value="1"/>
</dbReference>
<accession>A0A543PJ86</accession>
<dbReference type="EMBL" id="VFQE01000001">
    <property type="protein sequence ID" value="TQN44143.1"/>
    <property type="molecule type" value="Genomic_DNA"/>
</dbReference>
<comment type="caution">
    <text evidence="7">The sequence shown here is derived from an EMBL/GenBank/DDBJ whole genome shotgun (WGS) entry which is preliminary data.</text>
</comment>
<dbReference type="CDD" id="cd06127">
    <property type="entry name" value="DEDDh"/>
    <property type="match status" value="1"/>
</dbReference>
<proteinExistence type="predicted"/>
<dbReference type="InterPro" id="IPR029024">
    <property type="entry name" value="TerB-like"/>
</dbReference>
<dbReference type="AlphaFoldDB" id="A0A543PJ86"/>
<evidence type="ECO:0000256" key="4">
    <source>
        <dbReference type="ARBA" id="ARBA00023125"/>
    </source>
</evidence>
<name>A0A543PJ86_9ACTN</name>
<evidence type="ECO:0000256" key="2">
    <source>
        <dbReference type="ARBA" id="ARBA00022801"/>
    </source>
</evidence>
<keyword evidence="4" id="KW-0238">DNA-binding</keyword>
<organism evidence="7 8">
    <name type="scientific">Blastococcus colisei</name>
    <dbReference type="NCBI Taxonomy" id="1564162"/>
    <lineage>
        <taxon>Bacteria</taxon>
        <taxon>Bacillati</taxon>
        <taxon>Actinomycetota</taxon>
        <taxon>Actinomycetes</taxon>
        <taxon>Geodermatophilales</taxon>
        <taxon>Geodermatophilaceae</taxon>
        <taxon>Blastococcus</taxon>
    </lineage>
</organism>
<dbReference type="Gene3D" id="4.10.320.10">
    <property type="entry name" value="E3-binding domain"/>
    <property type="match status" value="1"/>
</dbReference>
<protein>
    <submittedName>
        <fullName evidence="7">DNA polymerase-3 subunit epsilon</fullName>
    </submittedName>
</protein>
<dbReference type="Gene3D" id="3.40.50.10190">
    <property type="entry name" value="BRCT domain"/>
    <property type="match status" value="1"/>
</dbReference>
<feature type="region of interest" description="Disordered" evidence="5">
    <location>
        <begin position="18"/>
        <end position="40"/>
    </location>
</feature>
<evidence type="ECO:0000256" key="3">
    <source>
        <dbReference type="ARBA" id="ARBA00022839"/>
    </source>
</evidence>
<dbReference type="Gene3D" id="3.30.420.10">
    <property type="entry name" value="Ribonuclease H-like superfamily/Ribonuclease H"/>
    <property type="match status" value="1"/>
</dbReference>
<evidence type="ECO:0000313" key="8">
    <source>
        <dbReference type="Proteomes" id="UP000319865"/>
    </source>
</evidence>
<dbReference type="SMART" id="SM00479">
    <property type="entry name" value="EXOIII"/>
    <property type="match status" value="1"/>
</dbReference>
<evidence type="ECO:0000256" key="1">
    <source>
        <dbReference type="ARBA" id="ARBA00022722"/>
    </source>
</evidence>
<dbReference type="InterPro" id="IPR012337">
    <property type="entry name" value="RNaseH-like_sf"/>
</dbReference>
<dbReference type="InterPro" id="IPR036397">
    <property type="entry name" value="RNaseH_sf"/>
</dbReference>
<dbReference type="InterPro" id="IPR036625">
    <property type="entry name" value="E3-bd_dom_sf"/>
</dbReference>